<evidence type="ECO:0000313" key="1">
    <source>
        <dbReference type="EMBL" id="KKL72227.1"/>
    </source>
</evidence>
<dbReference type="AlphaFoldDB" id="A0A0F9HAW0"/>
<gene>
    <name evidence="1" type="ORF">LCGC14_2087030</name>
</gene>
<proteinExistence type="predicted"/>
<comment type="caution">
    <text evidence="1">The sequence shown here is derived from an EMBL/GenBank/DDBJ whole genome shotgun (WGS) entry which is preliminary data.</text>
</comment>
<reference evidence="1" key="1">
    <citation type="journal article" date="2015" name="Nature">
        <title>Complex archaea that bridge the gap between prokaryotes and eukaryotes.</title>
        <authorList>
            <person name="Spang A."/>
            <person name="Saw J.H."/>
            <person name="Jorgensen S.L."/>
            <person name="Zaremba-Niedzwiedzka K."/>
            <person name="Martijn J."/>
            <person name="Lind A.E."/>
            <person name="van Eijk R."/>
            <person name="Schleper C."/>
            <person name="Guy L."/>
            <person name="Ettema T.J."/>
        </authorList>
    </citation>
    <scope>NUCLEOTIDE SEQUENCE</scope>
</reference>
<name>A0A0F9HAW0_9ZZZZ</name>
<protein>
    <submittedName>
        <fullName evidence="1">Uncharacterized protein</fullName>
    </submittedName>
</protein>
<dbReference type="EMBL" id="LAZR01025337">
    <property type="protein sequence ID" value="KKL72227.1"/>
    <property type="molecule type" value="Genomic_DNA"/>
</dbReference>
<sequence>MCNIIDTIEHGYGFPVNSVLAAVQDYNEIAREGAYQYNYGNVLRNILGIDCQELENDEHARIQVGYVIQLAVTAHIAGEKIDPTATYVEATKLALDLIETMPWVFAVKEKEVKLDASGKPKAKKGSKGTRSYELYCELVGEGATRKEIIEAFQSEEQMEMTPHTKSGATTYFYNMKKKFEADSK</sequence>
<accession>A0A0F9HAW0</accession>
<organism evidence="1">
    <name type="scientific">marine sediment metagenome</name>
    <dbReference type="NCBI Taxonomy" id="412755"/>
    <lineage>
        <taxon>unclassified sequences</taxon>
        <taxon>metagenomes</taxon>
        <taxon>ecological metagenomes</taxon>
    </lineage>
</organism>